<accession>A0A0D2NXP9</accession>
<keyword evidence="8" id="KW-1185">Reference proteome</keyword>
<feature type="domain" description="AN1-type" evidence="6">
    <location>
        <begin position="105"/>
        <end position="153"/>
    </location>
</feature>
<name>A0A0D2NXP9_HYPSF</name>
<gene>
    <name evidence="7" type="ORF">HYPSUDRAFT_187869</name>
</gene>
<dbReference type="InterPro" id="IPR057357">
    <property type="entry name" value="Znf-C2H2_ZFAND2A/B"/>
</dbReference>
<dbReference type="Gene3D" id="4.10.1110.10">
    <property type="entry name" value="AN1-like Zinc finger"/>
    <property type="match status" value="2"/>
</dbReference>
<evidence type="ECO:0000256" key="3">
    <source>
        <dbReference type="ARBA" id="ARBA00022771"/>
    </source>
</evidence>
<dbReference type="PROSITE" id="PS51039">
    <property type="entry name" value="ZF_AN1"/>
    <property type="match status" value="2"/>
</dbReference>
<dbReference type="GO" id="GO:0008270">
    <property type="term" value="F:zinc ion binding"/>
    <property type="evidence" value="ECO:0007669"/>
    <property type="project" value="UniProtKB-KW"/>
</dbReference>
<dbReference type="Pfam" id="PF01428">
    <property type="entry name" value="zf-AN1"/>
    <property type="match status" value="2"/>
</dbReference>
<reference evidence="8" key="1">
    <citation type="submission" date="2014-04" db="EMBL/GenBank/DDBJ databases">
        <title>Evolutionary Origins and Diversification of the Mycorrhizal Mutualists.</title>
        <authorList>
            <consortium name="DOE Joint Genome Institute"/>
            <consortium name="Mycorrhizal Genomics Consortium"/>
            <person name="Kohler A."/>
            <person name="Kuo A."/>
            <person name="Nagy L.G."/>
            <person name="Floudas D."/>
            <person name="Copeland A."/>
            <person name="Barry K.W."/>
            <person name="Cichocki N."/>
            <person name="Veneault-Fourrey C."/>
            <person name="LaButti K."/>
            <person name="Lindquist E.A."/>
            <person name="Lipzen A."/>
            <person name="Lundell T."/>
            <person name="Morin E."/>
            <person name="Murat C."/>
            <person name="Riley R."/>
            <person name="Ohm R."/>
            <person name="Sun H."/>
            <person name="Tunlid A."/>
            <person name="Henrissat B."/>
            <person name="Grigoriev I.V."/>
            <person name="Hibbett D.S."/>
            <person name="Martin F."/>
        </authorList>
    </citation>
    <scope>NUCLEOTIDE SEQUENCE [LARGE SCALE GENOMIC DNA]</scope>
    <source>
        <strain evidence="8">FD-334 SS-4</strain>
    </source>
</reference>
<dbReference type="OrthoDB" id="431929at2759"/>
<evidence type="ECO:0000313" key="8">
    <source>
        <dbReference type="Proteomes" id="UP000054270"/>
    </source>
</evidence>
<dbReference type="InterPro" id="IPR035896">
    <property type="entry name" value="AN1-like_Znf"/>
</dbReference>
<dbReference type="PANTHER" id="PTHR14677:SF40">
    <property type="entry name" value="CDC48-ASSOCIATED UBIQUITIN-LIKE_ZINC FINGER PROTEIN 1"/>
    <property type="match status" value="1"/>
</dbReference>
<dbReference type="EMBL" id="KN817560">
    <property type="protein sequence ID" value="KJA21241.1"/>
    <property type="molecule type" value="Genomic_DNA"/>
</dbReference>
<proteinExistence type="predicted"/>
<evidence type="ECO:0000313" key="7">
    <source>
        <dbReference type="EMBL" id="KJA21241.1"/>
    </source>
</evidence>
<dbReference type="Pfam" id="PF25403">
    <property type="entry name" value="zf-C2H2_ZFAND2"/>
    <property type="match status" value="1"/>
</dbReference>
<dbReference type="STRING" id="945553.A0A0D2NXP9"/>
<feature type="domain" description="AN1-type" evidence="6">
    <location>
        <begin position="14"/>
        <end position="62"/>
    </location>
</feature>
<evidence type="ECO:0000256" key="4">
    <source>
        <dbReference type="ARBA" id="ARBA00022833"/>
    </source>
</evidence>
<evidence type="ECO:0000256" key="2">
    <source>
        <dbReference type="ARBA" id="ARBA00022737"/>
    </source>
</evidence>
<dbReference type="InterPro" id="IPR000058">
    <property type="entry name" value="Znf_AN1"/>
</dbReference>
<sequence length="265" mass="28425">MASSPAPERDTSLLGVGKQCSDPGCLLVDFLPFECQHCKHSFCQEHFKVDGHRCPEYDESKHNRVAPNCPLCNTPVAVRQGQDPNVRMDFHLERECSVVTGKVRAKTTPLCASATCKKVLFSPIRCTSCRQQFCPAHRFPGDHICSAAPAKASNGTSRNGPSMAAISAGAQNLNAKAVTAGNAALGAVKSSLAAASVPTPRISMPSGPSAIPFRGMDRRAKAERESRLKAMQARAKKGLLREDERAVLEAEEAAAHERKGDCVVM</sequence>
<dbReference type="SMART" id="SM00154">
    <property type="entry name" value="ZnF_AN1"/>
    <property type="match status" value="2"/>
</dbReference>
<keyword evidence="3 5" id="KW-0863">Zinc-finger</keyword>
<dbReference type="AlphaFoldDB" id="A0A0D2NXP9"/>
<dbReference type="Proteomes" id="UP000054270">
    <property type="component" value="Unassembled WGS sequence"/>
</dbReference>
<keyword evidence="1" id="KW-0479">Metal-binding</keyword>
<keyword evidence="2" id="KW-0677">Repeat</keyword>
<evidence type="ECO:0000256" key="1">
    <source>
        <dbReference type="ARBA" id="ARBA00022723"/>
    </source>
</evidence>
<protein>
    <recommendedName>
        <fullName evidence="6">AN1-type domain-containing protein</fullName>
    </recommendedName>
</protein>
<dbReference type="GO" id="GO:0005737">
    <property type="term" value="C:cytoplasm"/>
    <property type="evidence" value="ECO:0007669"/>
    <property type="project" value="TreeGrafter"/>
</dbReference>
<evidence type="ECO:0000259" key="6">
    <source>
        <dbReference type="PROSITE" id="PS51039"/>
    </source>
</evidence>
<keyword evidence="4" id="KW-0862">Zinc</keyword>
<evidence type="ECO:0000256" key="5">
    <source>
        <dbReference type="PROSITE-ProRule" id="PRU00449"/>
    </source>
</evidence>
<organism evidence="7 8">
    <name type="scientific">Hypholoma sublateritium (strain FD-334 SS-4)</name>
    <dbReference type="NCBI Taxonomy" id="945553"/>
    <lineage>
        <taxon>Eukaryota</taxon>
        <taxon>Fungi</taxon>
        <taxon>Dikarya</taxon>
        <taxon>Basidiomycota</taxon>
        <taxon>Agaricomycotina</taxon>
        <taxon>Agaricomycetes</taxon>
        <taxon>Agaricomycetidae</taxon>
        <taxon>Agaricales</taxon>
        <taxon>Agaricineae</taxon>
        <taxon>Strophariaceae</taxon>
        <taxon>Hypholoma</taxon>
    </lineage>
</organism>
<dbReference type="PANTHER" id="PTHR14677">
    <property type="entry name" value="ARSENITE INDUCUBLE RNA ASSOCIATED PROTEIN AIP-1-RELATED"/>
    <property type="match status" value="1"/>
</dbReference>
<dbReference type="SUPFAM" id="SSF118310">
    <property type="entry name" value="AN1-like Zinc finger"/>
    <property type="match status" value="2"/>
</dbReference>
<dbReference type="OMA" id="DESKHNR"/>